<accession>A0AAV7IBX9</accession>
<dbReference type="AlphaFoldDB" id="A0AAV7IBX9"/>
<evidence type="ECO:0000256" key="1">
    <source>
        <dbReference type="SAM" id="MobiDB-lite"/>
    </source>
</evidence>
<organism evidence="2 3">
    <name type="scientific">Cotesia glomerata</name>
    <name type="common">Lepidopteran parasitic wasp</name>
    <name type="synonym">Apanteles glomeratus</name>
    <dbReference type="NCBI Taxonomy" id="32391"/>
    <lineage>
        <taxon>Eukaryota</taxon>
        <taxon>Metazoa</taxon>
        <taxon>Ecdysozoa</taxon>
        <taxon>Arthropoda</taxon>
        <taxon>Hexapoda</taxon>
        <taxon>Insecta</taxon>
        <taxon>Pterygota</taxon>
        <taxon>Neoptera</taxon>
        <taxon>Endopterygota</taxon>
        <taxon>Hymenoptera</taxon>
        <taxon>Apocrita</taxon>
        <taxon>Ichneumonoidea</taxon>
        <taxon>Braconidae</taxon>
        <taxon>Microgastrinae</taxon>
        <taxon>Cotesia</taxon>
    </lineage>
</organism>
<gene>
    <name evidence="2" type="ORF">KQX54_001581</name>
</gene>
<keyword evidence="3" id="KW-1185">Reference proteome</keyword>
<dbReference type="EMBL" id="JAHXZJ010001864">
    <property type="protein sequence ID" value="KAH0548706.1"/>
    <property type="molecule type" value="Genomic_DNA"/>
</dbReference>
<evidence type="ECO:0000313" key="3">
    <source>
        <dbReference type="Proteomes" id="UP000826195"/>
    </source>
</evidence>
<feature type="compositionally biased region" description="Basic and acidic residues" evidence="1">
    <location>
        <begin position="45"/>
        <end position="55"/>
    </location>
</feature>
<protein>
    <submittedName>
        <fullName evidence="2">Uncharacterized protein</fullName>
    </submittedName>
</protein>
<feature type="compositionally biased region" description="Polar residues" evidence="1">
    <location>
        <begin position="56"/>
        <end position="75"/>
    </location>
</feature>
<evidence type="ECO:0000313" key="2">
    <source>
        <dbReference type="EMBL" id="KAH0548706.1"/>
    </source>
</evidence>
<reference evidence="2 3" key="1">
    <citation type="journal article" date="2021" name="J. Hered.">
        <title>A chromosome-level genome assembly of the parasitoid wasp, Cotesia glomerata (Hymenoptera: Braconidae).</title>
        <authorList>
            <person name="Pinto B.J."/>
            <person name="Weis J.J."/>
            <person name="Gamble T."/>
            <person name="Ode P.J."/>
            <person name="Paul R."/>
            <person name="Zaspel J.M."/>
        </authorList>
    </citation>
    <scope>NUCLEOTIDE SEQUENCE [LARGE SCALE GENOMIC DNA]</scope>
    <source>
        <strain evidence="2">CgM1</strain>
    </source>
</reference>
<feature type="region of interest" description="Disordered" evidence="1">
    <location>
        <begin position="42"/>
        <end position="75"/>
    </location>
</feature>
<comment type="caution">
    <text evidence="2">The sequence shown here is derived from an EMBL/GenBank/DDBJ whole genome shotgun (WGS) entry which is preliminary data.</text>
</comment>
<proteinExistence type="predicted"/>
<name>A0AAV7IBX9_COTGL</name>
<sequence length="75" mass="8660">MSRKKVSPRDKAWGFQKVRESKRMLLRGSSDEISYTDIRQIVGRWEGETKTDPTRDSSPAQATRQSQSTEESNKK</sequence>
<dbReference type="Proteomes" id="UP000826195">
    <property type="component" value="Unassembled WGS sequence"/>
</dbReference>